<dbReference type="Pfam" id="PF06098">
    <property type="entry name" value="Radial_spoke_3"/>
    <property type="match status" value="1"/>
</dbReference>
<dbReference type="EMBL" id="MIGC01004604">
    <property type="protein sequence ID" value="PHJ17877.1"/>
    <property type="molecule type" value="Genomic_DNA"/>
</dbReference>
<feature type="non-terminal residue" evidence="10">
    <location>
        <position position="179"/>
    </location>
</feature>
<comment type="similarity">
    <text evidence="2">Belongs to the flagellar radial spoke RSP3 family.</text>
</comment>
<dbReference type="PANTHER" id="PTHR21648">
    <property type="entry name" value="FLAGELLAR RADIAL SPOKE PROTEIN 3"/>
    <property type="match status" value="1"/>
</dbReference>
<keyword evidence="9" id="KW-0732">Signal</keyword>
<evidence type="ECO:0000256" key="5">
    <source>
        <dbReference type="ARBA" id="ARBA00022846"/>
    </source>
</evidence>
<dbReference type="GO" id="GO:0005929">
    <property type="term" value="C:cilium"/>
    <property type="evidence" value="ECO:0007669"/>
    <property type="project" value="TreeGrafter"/>
</dbReference>
<gene>
    <name evidence="10" type="ORF">CSUI_008292</name>
</gene>
<dbReference type="VEuPathDB" id="ToxoDB:CSUI_008292"/>
<feature type="signal peptide" evidence="9">
    <location>
        <begin position="1"/>
        <end position="17"/>
    </location>
</feature>
<comment type="subcellular location">
    <subcellularLocation>
        <location evidence="1">Cytoplasm</location>
        <location evidence="1">Cytoskeleton</location>
        <location evidence="1">Flagellum axoneme</location>
    </subcellularLocation>
</comment>
<evidence type="ECO:0000256" key="7">
    <source>
        <dbReference type="ARBA" id="ARBA00023212"/>
    </source>
</evidence>
<comment type="caution">
    <text evidence="10">The sequence shown here is derived from an EMBL/GenBank/DDBJ whole genome shotgun (WGS) entry which is preliminary data.</text>
</comment>
<keyword evidence="11" id="KW-1185">Reference proteome</keyword>
<keyword evidence="3" id="KW-0963">Cytoplasm</keyword>
<dbReference type="AlphaFoldDB" id="A0A2C6KK00"/>
<keyword evidence="8" id="KW-0966">Cell projection</keyword>
<accession>A0A2C6KK00</accession>
<keyword evidence="6" id="KW-0969">Cilium</keyword>
<organism evidence="10 11">
    <name type="scientific">Cystoisospora suis</name>
    <dbReference type="NCBI Taxonomy" id="483139"/>
    <lineage>
        <taxon>Eukaryota</taxon>
        <taxon>Sar</taxon>
        <taxon>Alveolata</taxon>
        <taxon>Apicomplexa</taxon>
        <taxon>Conoidasida</taxon>
        <taxon>Coccidia</taxon>
        <taxon>Eucoccidiorida</taxon>
        <taxon>Eimeriorina</taxon>
        <taxon>Sarcocystidae</taxon>
        <taxon>Cystoisospora</taxon>
    </lineage>
</organism>
<dbReference type="RefSeq" id="XP_067919591.1">
    <property type="nucleotide sequence ID" value="XM_068068426.1"/>
</dbReference>
<evidence type="ECO:0000313" key="10">
    <source>
        <dbReference type="EMBL" id="PHJ17877.1"/>
    </source>
</evidence>
<reference evidence="10 11" key="1">
    <citation type="journal article" date="2017" name="Int. J. Parasitol.">
        <title>The genome of the protozoan parasite Cystoisospora suis and a reverse vaccinology approach to identify vaccine candidates.</title>
        <authorList>
            <person name="Palmieri N."/>
            <person name="Shrestha A."/>
            <person name="Ruttkowski B."/>
            <person name="Beck T."/>
            <person name="Vogl C."/>
            <person name="Tomley F."/>
            <person name="Blake D.P."/>
            <person name="Joachim A."/>
        </authorList>
    </citation>
    <scope>NUCLEOTIDE SEQUENCE [LARGE SCALE GENOMIC DNA]</scope>
    <source>
        <strain evidence="10 11">Wien I</strain>
    </source>
</reference>
<name>A0A2C6KK00_9APIC</name>
<evidence type="ECO:0000256" key="6">
    <source>
        <dbReference type="ARBA" id="ARBA00023069"/>
    </source>
</evidence>
<feature type="chain" id="PRO_5013039079" evidence="9">
    <location>
        <begin position="18"/>
        <end position="179"/>
    </location>
</feature>
<keyword evidence="4" id="KW-0597">Phosphoprotein</keyword>
<dbReference type="GeneID" id="94431637"/>
<evidence type="ECO:0000256" key="3">
    <source>
        <dbReference type="ARBA" id="ARBA00022490"/>
    </source>
</evidence>
<evidence type="ECO:0000256" key="2">
    <source>
        <dbReference type="ARBA" id="ARBA00006737"/>
    </source>
</evidence>
<keyword evidence="5" id="KW-0282">Flagellum</keyword>
<dbReference type="PANTHER" id="PTHR21648:SF0">
    <property type="entry name" value="RADIAL SPOKE HEAD PROTEIN 3 HOMOLOG"/>
    <property type="match status" value="1"/>
</dbReference>
<evidence type="ECO:0000256" key="4">
    <source>
        <dbReference type="ARBA" id="ARBA00022553"/>
    </source>
</evidence>
<keyword evidence="7" id="KW-0206">Cytoskeleton</keyword>
<dbReference type="InterPro" id="IPR009290">
    <property type="entry name" value="Radial_spoke_3"/>
</dbReference>
<evidence type="ECO:0000256" key="1">
    <source>
        <dbReference type="ARBA" id="ARBA00004611"/>
    </source>
</evidence>
<evidence type="ECO:0000313" key="11">
    <source>
        <dbReference type="Proteomes" id="UP000221165"/>
    </source>
</evidence>
<evidence type="ECO:0000256" key="9">
    <source>
        <dbReference type="SAM" id="SignalP"/>
    </source>
</evidence>
<dbReference type="Proteomes" id="UP000221165">
    <property type="component" value="Unassembled WGS sequence"/>
</dbReference>
<proteinExistence type="inferred from homology"/>
<sequence length="179" mass="20997">MNILFAAICMRLQLLLGVEWIVGFRCTREIRYFSVFGDEAELFDFDREVAPLVEVIIWKTLEEAHAELDHEEELIAMNQYRNEWMERQQKRLQEEKDAENQERLRAQFTQQMIEYHEKRAERERRLVRKLAAIEAAEATPFDAIVSRVLDEIEAGGAFVGDESVVVQTLTMPQLLSHVN</sequence>
<protein>
    <submittedName>
        <fullName evidence="10">Radial spoke protein 3</fullName>
    </submittedName>
</protein>
<evidence type="ECO:0000256" key="8">
    <source>
        <dbReference type="ARBA" id="ARBA00023273"/>
    </source>
</evidence>